<name>A0A158IMT5_CABCO</name>
<accession>A0A158IMT5</accession>
<evidence type="ECO:0000313" key="1">
    <source>
        <dbReference type="EMBL" id="SAL57391.1"/>
    </source>
</evidence>
<reference evidence="2" key="1">
    <citation type="submission" date="2016-01" db="EMBL/GenBank/DDBJ databases">
        <authorList>
            <person name="Peeters C."/>
        </authorList>
    </citation>
    <scope>NUCLEOTIDE SEQUENCE [LARGE SCALE GENOMIC DNA]</scope>
</reference>
<dbReference type="Proteomes" id="UP000054740">
    <property type="component" value="Unassembled WGS sequence"/>
</dbReference>
<dbReference type="AlphaFoldDB" id="A0A158IMT5"/>
<keyword evidence="2" id="KW-1185">Reference proteome</keyword>
<dbReference type="InterPro" id="IPR021341">
    <property type="entry name" value="DUF2958"/>
</dbReference>
<dbReference type="Pfam" id="PF11171">
    <property type="entry name" value="DUF2958"/>
    <property type="match status" value="1"/>
</dbReference>
<organism evidence="1 2">
    <name type="scientific">Caballeronia cordobensis</name>
    <name type="common">Burkholderia cordobensis</name>
    <dbReference type="NCBI Taxonomy" id="1353886"/>
    <lineage>
        <taxon>Bacteria</taxon>
        <taxon>Pseudomonadati</taxon>
        <taxon>Pseudomonadota</taxon>
        <taxon>Betaproteobacteria</taxon>
        <taxon>Burkholderiales</taxon>
        <taxon>Burkholderiaceae</taxon>
        <taxon>Caballeronia</taxon>
    </lineage>
</organism>
<gene>
    <name evidence="1" type="ORF">AWB70_05038</name>
</gene>
<sequence length="99" mass="11227">MDPAPAFKPDAGMNWPLTEIASDGHALGLCDLCVRMPELAWVSLRRLTTVRGRLVLPIERHLHFRGEKLSTYTRDARLAGRILVQPSAGRRGALRQRRW</sequence>
<protein>
    <submittedName>
        <fullName evidence="1">Uncharacterized protein</fullName>
    </submittedName>
</protein>
<proteinExistence type="predicted"/>
<dbReference type="EMBL" id="FCNY02000014">
    <property type="protein sequence ID" value="SAL57391.1"/>
    <property type="molecule type" value="Genomic_DNA"/>
</dbReference>
<evidence type="ECO:0000313" key="2">
    <source>
        <dbReference type="Proteomes" id="UP000054740"/>
    </source>
</evidence>